<dbReference type="EMBL" id="JAWJZF010000189">
    <property type="protein sequence ID" value="MDX2291318.1"/>
    <property type="molecule type" value="Genomic_DNA"/>
</dbReference>
<proteinExistence type="predicted"/>
<protein>
    <submittedName>
        <fullName evidence="1">Uncharacterized protein</fullName>
    </submittedName>
</protein>
<evidence type="ECO:0000313" key="2">
    <source>
        <dbReference type="Proteomes" id="UP001278571"/>
    </source>
</evidence>
<feature type="non-terminal residue" evidence="1">
    <location>
        <position position="1"/>
    </location>
</feature>
<organism evidence="1 2">
    <name type="scientific">Streptomyces roseolus</name>
    <dbReference type="NCBI Taxonomy" id="67358"/>
    <lineage>
        <taxon>Bacteria</taxon>
        <taxon>Bacillati</taxon>
        <taxon>Actinomycetota</taxon>
        <taxon>Actinomycetes</taxon>
        <taxon>Kitasatosporales</taxon>
        <taxon>Streptomycetaceae</taxon>
        <taxon>Streptomyces</taxon>
    </lineage>
</organism>
<reference evidence="1 2" key="1">
    <citation type="submission" date="2023-10" db="EMBL/GenBank/DDBJ databases">
        <authorList>
            <person name="Wang X.X."/>
        </authorList>
    </citation>
    <scope>NUCLEOTIDE SEQUENCE [LARGE SCALE GENOMIC DNA]</scope>
    <source>
        <strain evidence="1 2">NBRC 12816</strain>
    </source>
</reference>
<dbReference type="Proteomes" id="UP001278571">
    <property type="component" value="Unassembled WGS sequence"/>
</dbReference>
<accession>A0ABU4K0N7</accession>
<sequence>LEVGDLLLVDSALGLWAVVEGVEPDVVDDDYLAIEYRDIDSGEDGLLTLFDNSVISYRRPEAA</sequence>
<name>A0ABU4K0N7_9ACTN</name>
<comment type="caution">
    <text evidence="1">The sequence shown here is derived from an EMBL/GenBank/DDBJ whole genome shotgun (WGS) entry which is preliminary data.</text>
</comment>
<dbReference type="RefSeq" id="WP_319007896.1">
    <property type="nucleotide sequence ID" value="NZ_JAWJZF010000189.1"/>
</dbReference>
<gene>
    <name evidence="1" type="ORF">R2363_03895</name>
</gene>
<evidence type="ECO:0000313" key="1">
    <source>
        <dbReference type="EMBL" id="MDX2291318.1"/>
    </source>
</evidence>
<keyword evidence="2" id="KW-1185">Reference proteome</keyword>